<organism evidence="2 3">
    <name type="scientific">Linum trigynum</name>
    <dbReference type="NCBI Taxonomy" id="586398"/>
    <lineage>
        <taxon>Eukaryota</taxon>
        <taxon>Viridiplantae</taxon>
        <taxon>Streptophyta</taxon>
        <taxon>Embryophyta</taxon>
        <taxon>Tracheophyta</taxon>
        <taxon>Spermatophyta</taxon>
        <taxon>Magnoliopsida</taxon>
        <taxon>eudicotyledons</taxon>
        <taxon>Gunneridae</taxon>
        <taxon>Pentapetalae</taxon>
        <taxon>rosids</taxon>
        <taxon>fabids</taxon>
        <taxon>Malpighiales</taxon>
        <taxon>Linaceae</taxon>
        <taxon>Linum</taxon>
    </lineage>
</organism>
<name>A0AAV2CS31_9ROSI</name>
<sequence>MAGDLGPLGREEEGAGVAPSSGCFSGNKCGEANGNGPSPDLRLLRQRRDRGDGSWPGRLWLEEQRQRSAVRNRRPVQGEKQRPARRDRGRRWPASWDDYDGRKNECRSGVNVELLLRQQVRWANGNAPSPDLRLLQQCKPTSDSEAEVDEVGAWGAGEREE</sequence>
<feature type="region of interest" description="Disordered" evidence="1">
    <location>
        <begin position="139"/>
        <end position="161"/>
    </location>
</feature>
<evidence type="ECO:0000313" key="3">
    <source>
        <dbReference type="Proteomes" id="UP001497516"/>
    </source>
</evidence>
<feature type="region of interest" description="Disordered" evidence="1">
    <location>
        <begin position="1"/>
        <end position="98"/>
    </location>
</feature>
<accession>A0AAV2CS31</accession>
<gene>
    <name evidence="2" type="ORF">LTRI10_LOCUS6842</name>
</gene>
<proteinExistence type="predicted"/>
<reference evidence="2 3" key="1">
    <citation type="submission" date="2024-04" db="EMBL/GenBank/DDBJ databases">
        <authorList>
            <person name="Fracassetti M."/>
        </authorList>
    </citation>
    <scope>NUCLEOTIDE SEQUENCE [LARGE SCALE GENOMIC DNA]</scope>
</reference>
<keyword evidence="3" id="KW-1185">Reference proteome</keyword>
<protein>
    <submittedName>
        <fullName evidence="2">Uncharacterized protein</fullName>
    </submittedName>
</protein>
<dbReference type="AlphaFoldDB" id="A0AAV2CS31"/>
<dbReference type="Proteomes" id="UP001497516">
    <property type="component" value="Chromosome 10"/>
</dbReference>
<feature type="compositionally biased region" description="Basic and acidic residues" evidence="1">
    <location>
        <begin position="76"/>
        <end position="86"/>
    </location>
</feature>
<evidence type="ECO:0000256" key="1">
    <source>
        <dbReference type="SAM" id="MobiDB-lite"/>
    </source>
</evidence>
<dbReference type="EMBL" id="OZ034814">
    <property type="protein sequence ID" value="CAL1359349.1"/>
    <property type="molecule type" value="Genomic_DNA"/>
</dbReference>
<evidence type="ECO:0000313" key="2">
    <source>
        <dbReference type="EMBL" id="CAL1359349.1"/>
    </source>
</evidence>